<sequence>MPPSKTSDKNLDFESTLQAVILADRFNGRFRTITLDRPRSKWSRSYSPIKIITIVTPEARSAGDALRKLDEK</sequence>
<protein>
    <submittedName>
        <fullName evidence="1">24086_t:CDS:1</fullName>
    </submittedName>
</protein>
<dbReference type="EMBL" id="CAJVQA010013748">
    <property type="protein sequence ID" value="CAG8726570.1"/>
    <property type="molecule type" value="Genomic_DNA"/>
</dbReference>
<evidence type="ECO:0000313" key="2">
    <source>
        <dbReference type="Proteomes" id="UP000789759"/>
    </source>
</evidence>
<gene>
    <name evidence="1" type="ORF">CPELLU_LOCUS13216</name>
</gene>
<proteinExistence type="predicted"/>
<dbReference type="Proteomes" id="UP000789759">
    <property type="component" value="Unassembled WGS sequence"/>
</dbReference>
<organism evidence="1 2">
    <name type="scientific">Cetraspora pellucida</name>
    <dbReference type="NCBI Taxonomy" id="1433469"/>
    <lineage>
        <taxon>Eukaryota</taxon>
        <taxon>Fungi</taxon>
        <taxon>Fungi incertae sedis</taxon>
        <taxon>Mucoromycota</taxon>
        <taxon>Glomeromycotina</taxon>
        <taxon>Glomeromycetes</taxon>
        <taxon>Diversisporales</taxon>
        <taxon>Gigasporaceae</taxon>
        <taxon>Cetraspora</taxon>
    </lineage>
</organism>
<keyword evidence="2" id="KW-1185">Reference proteome</keyword>
<comment type="caution">
    <text evidence="1">The sequence shown here is derived from an EMBL/GenBank/DDBJ whole genome shotgun (WGS) entry which is preliminary data.</text>
</comment>
<evidence type="ECO:0000313" key="1">
    <source>
        <dbReference type="EMBL" id="CAG8726570.1"/>
    </source>
</evidence>
<reference evidence="1" key="1">
    <citation type="submission" date="2021-06" db="EMBL/GenBank/DDBJ databases">
        <authorList>
            <person name="Kallberg Y."/>
            <person name="Tangrot J."/>
            <person name="Rosling A."/>
        </authorList>
    </citation>
    <scope>NUCLEOTIDE SEQUENCE</scope>
    <source>
        <strain evidence="1">FL966</strain>
    </source>
</reference>
<dbReference type="OrthoDB" id="2435254at2759"/>
<accession>A0A9N9I8S4</accession>
<name>A0A9N9I8S4_9GLOM</name>
<dbReference type="AlphaFoldDB" id="A0A9N9I8S4"/>